<protein>
    <submittedName>
        <fullName evidence="1">Uncharacterized protein</fullName>
    </submittedName>
</protein>
<name>A0A8X6MJ94_NEPPI</name>
<reference evidence="1" key="1">
    <citation type="submission" date="2020-08" db="EMBL/GenBank/DDBJ databases">
        <title>Multicomponent nature underlies the extraordinary mechanical properties of spider dragline silk.</title>
        <authorList>
            <person name="Kono N."/>
            <person name="Nakamura H."/>
            <person name="Mori M."/>
            <person name="Yoshida Y."/>
            <person name="Ohtoshi R."/>
            <person name="Malay A.D."/>
            <person name="Moran D.A.P."/>
            <person name="Tomita M."/>
            <person name="Numata K."/>
            <person name="Arakawa K."/>
        </authorList>
    </citation>
    <scope>NUCLEOTIDE SEQUENCE</scope>
</reference>
<organism evidence="1 2">
    <name type="scientific">Nephila pilipes</name>
    <name type="common">Giant wood spider</name>
    <name type="synonym">Nephila maculata</name>
    <dbReference type="NCBI Taxonomy" id="299642"/>
    <lineage>
        <taxon>Eukaryota</taxon>
        <taxon>Metazoa</taxon>
        <taxon>Ecdysozoa</taxon>
        <taxon>Arthropoda</taxon>
        <taxon>Chelicerata</taxon>
        <taxon>Arachnida</taxon>
        <taxon>Araneae</taxon>
        <taxon>Araneomorphae</taxon>
        <taxon>Entelegynae</taxon>
        <taxon>Araneoidea</taxon>
        <taxon>Nephilidae</taxon>
        <taxon>Nephila</taxon>
    </lineage>
</organism>
<evidence type="ECO:0000313" key="2">
    <source>
        <dbReference type="Proteomes" id="UP000887013"/>
    </source>
</evidence>
<evidence type="ECO:0000313" key="1">
    <source>
        <dbReference type="EMBL" id="GFS61242.1"/>
    </source>
</evidence>
<keyword evidence="2" id="KW-1185">Reference proteome</keyword>
<gene>
    <name evidence="1" type="ORF">NPIL_659411</name>
</gene>
<proteinExistence type="predicted"/>
<sequence length="81" mass="9647">MFFQRRELLEALDPVDKVIDEITAIGNDLSFEDEEFKNVQELLESYSKELYIDDFETKHQRACKEKENGSERSFIKKLRTV</sequence>
<dbReference type="EMBL" id="BMAW01047518">
    <property type="protein sequence ID" value="GFS61242.1"/>
    <property type="molecule type" value="Genomic_DNA"/>
</dbReference>
<accession>A0A8X6MJ94</accession>
<dbReference type="AlphaFoldDB" id="A0A8X6MJ94"/>
<comment type="caution">
    <text evidence="1">The sequence shown here is derived from an EMBL/GenBank/DDBJ whole genome shotgun (WGS) entry which is preliminary data.</text>
</comment>
<dbReference type="Proteomes" id="UP000887013">
    <property type="component" value="Unassembled WGS sequence"/>
</dbReference>